<dbReference type="GO" id="GO:0005634">
    <property type="term" value="C:nucleus"/>
    <property type="evidence" value="ECO:0007669"/>
    <property type="project" value="TreeGrafter"/>
</dbReference>
<dbReference type="PANTHER" id="PTHR11736">
    <property type="entry name" value="MELANOMA-ASSOCIATED ANTIGEN MAGE ANTIGEN"/>
    <property type="match status" value="1"/>
</dbReference>
<dbReference type="Pfam" id="PF01454">
    <property type="entry name" value="MAGE"/>
    <property type="match status" value="1"/>
</dbReference>
<dbReference type="InterPro" id="IPR041899">
    <property type="entry name" value="MAGE_WH2"/>
</dbReference>
<comment type="caution">
    <text evidence="3">The sequence shown here is derived from an EMBL/GenBank/DDBJ whole genome shotgun (WGS) entry which is preliminary data.</text>
</comment>
<dbReference type="InterPro" id="IPR041898">
    <property type="entry name" value="MAGE_WH1"/>
</dbReference>
<gene>
    <name evidence="3" type="ORF">K437DRAFT_258552</name>
</gene>
<evidence type="ECO:0000259" key="2">
    <source>
        <dbReference type="SMART" id="SM01373"/>
    </source>
</evidence>
<evidence type="ECO:0000313" key="4">
    <source>
        <dbReference type="Proteomes" id="UP000027361"/>
    </source>
</evidence>
<dbReference type="STRING" id="1037660.A0A066VPI2"/>
<accession>A0A066VPI2</accession>
<dbReference type="PANTHER" id="PTHR11736:SF14">
    <property type="entry name" value="NSE3 HOMOLOG, SMC5-SMC6 COMPLEX COMPONENT"/>
    <property type="match status" value="1"/>
</dbReference>
<dbReference type="OMA" id="VWEWRWG"/>
<dbReference type="Gene3D" id="1.10.10.1200">
    <property type="entry name" value="MAGE homology domain, winged helix WH1 motif"/>
    <property type="match status" value="1"/>
</dbReference>
<dbReference type="InterPro" id="IPR037445">
    <property type="entry name" value="MAGE"/>
</dbReference>
<dbReference type="GeneID" id="25265010"/>
<keyword evidence="4" id="KW-1185">Reference proteome</keyword>
<feature type="region of interest" description="Disordered" evidence="1">
    <location>
        <begin position="290"/>
        <end position="316"/>
    </location>
</feature>
<feature type="compositionally biased region" description="Low complexity" evidence="1">
    <location>
        <begin position="438"/>
        <end position="455"/>
    </location>
</feature>
<feature type="compositionally biased region" description="Acidic residues" evidence="1">
    <location>
        <begin position="417"/>
        <end position="430"/>
    </location>
</feature>
<dbReference type="AlphaFoldDB" id="A0A066VPI2"/>
<reference evidence="3 4" key="1">
    <citation type="submission" date="2014-05" db="EMBL/GenBank/DDBJ databases">
        <title>Draft genome sequence of a rare smut relative, Tilletiaria anomala UBC 951.</title>
        <authorList>
            <consortium name="DOE Joint Genome Institute"/>
            <person name="Toome M."/>
            <person name="Kuo A."/>
            <person name="Henrissat B."/>
            <person name="Lipzen A."/>
            <person name="Tritt A."/>
            <person name="Yoshinaga Y."/>
            <person name="Zane M."/>
            <person name="Barry K."/>
            <person name="Grigoriev I.V."/>
            <person name="Spatafora J.W."/>
            <person name="Aimea M.C."/>
        </authorList>
    </citation>
    <scope>NUCLEOTIDE SEQUENCE [LARGE SCALE GENOMIC DNA]</scope>
    <source>
        <strain evidence="3 4">UBC 951</strain>
    </source>
</reference>
<dbReference type="InterPro" id="IPR002190">
    <property type="entry name" value="MHD_dom"/>
</dbReference>
<protein>
    <submittedName>
        <fullName evidence="3">MAGE-domain-containing protein</fullName>
    </submittedName>
</protein>
<dbReference type="SMART" id="SM01373">
    <property type="entry name" value="MAGE"/>
    <property type="match status" value="1"/>
</dbReference>
<feature type="compositionally biased region" description="Basic and acidic residues" evidence="1">
    <location>
        <begin position="456"/>
        <end position="471"/>
    </location>
</feature>
<feature type="region of interest" description="Disordered" evidence="1">
    <location>
        <begin position="411"/>
        <end position="480"/>
    </location>
</feature>
<name>A0A066VPI2_TILAU</name>
<dbReference type="Proteomes" id="UP000027361">
    <property type="component" value="Unassembled WGS sequence"/>
</dbReference>
<dbReference type="GO" id="GO:0006281">
    <property type="term" value="P:DNA repair"/>
    <property type="evidence" value="ECO:0007669"/>
    <property type="project" value="TreeGrafter"/>
</dbReference>
<dbReference type="EMBL" id="JMSN01000088">
    <property type="protein sequence ID" value="KDN40689.1"/>
    <property type="molecule type" value="Genomic_DNA"/>
</dbReference>
<evidence type="ECO:0000256" key="1">
    <source>
        <dbReference type="SAM" id="MobiDB-lite"/>
    </source>
</evidence>
<organism evidence="3 4">
    <name type="scientific">Tilletiaria anomala (strain ATCC 24038 / CBS 436.72 / UBC 951)</name>
    <dbReference type="NCBI Taxonomy" id="1037660"/>
    <lineage>
        <taxon>Eukaryota</taxon>
        <taxon>Fungi</taxon>
        <taxon>Dikarya</taxon>
        <taxon>Basidiomycota</taxon>
        <taxon>Ustilaginomycotina</taxon>
        <taxon>Exobasidiomycetes</taxon>
        <taxon>Georgefischeriales</taxon>
        <taxon>Tilletiariaceae</taxon>
        <taxon>Tilletiaria</taxon>
    </lineage>
</organism>
<feature type="compositionally biased region" description="Basic and acidic residues" evidence="1">
    <location>
        <begin position="290"/>
        <end position="302"/>
    </location>
</feature>
<dbReference type="RefSeq" id="XP_013241466.1">
    <property type="nucleotide sequence ID" value="XM_013386012.1"/>
</dbReference>
<feature type="domain" description="MAGE" evidence="2">
    <location>
        <begin position="83"/>
        <end position="392"/>
    </location>
</feature>
<proteinExistence type="predicted"/>
<dbReference type="OrthoDB" id="205198at2759"/>
<dbReference type="Gene3D" id="1.10.10.1210">
    <property type="entry name" value="MAGE homology domain, winged helix WH2 motif"/>
    <property type="match status" value="1"/>
</dbReference>
<sequence length="480" mass="53058">MPPRKASASSKDRLHAEEEDEMEDEEEEDVQLGGANAEDSEPEDLGVTGLRLLTTIDVVVKQSAVNAAKGMEKDRLNVYVRELCRLALFCEYKRIPLKREDITKKAFGSDRAATRAFPYIFRKAQKHLRKTFAFEMVEIRARGTESEALARQRRVFEKAAEDSRGQKAKTNTQTTLEEGREITNLSGKMWMVRSVLPLELRTAMTTATNRLASAAANADGVKALQGMRAGDDAGIMLDWRRGDGQQGSMGLLFFVLGLILVSGRQLSDQKLRSYLNRLSLSEATILPRMLRPDDTPAHDDYGHQTATAPRKPDSSAHTVGEWLDLMIKQQYLETLGTGSGTAMQVISTSTSASVARKRAAGNVNRSRAAANQETFEWKWGGRAEVEIGEEAVAHFMVDIMAADSLAAADHDAVKNEGDEDGGEDGGEDGDEQPKRAGSKQQQQQQSQQRGPSQAQLKREAKQREYIMKNLERSVGSQLVN</sequence>
<dbReference type="HOGENOM" id="CLU_027982_2_0_1"/>
<dbReference type="InParanoid" id="A0A066VPI2"/>
<evidence type="ECO:0000313" key="3">
    <source>
        <dbReference type="EMBL" id="KDN40689.1"/>
    </source>
</evidence>
<feature type="compositionally biased region" description="Acidic residues" evidence="1">
    <location>
        <begin position="17"/>
        <end position="30"/>
    </location>
</feature>
<feature type="region of interest" description="Disordered" evidence="1">
    <location>
        <begin position="1"/>
        <end position="43"/>
    </location>
</feature>